<evidence type="ECO:0000256" key="1">
    <source>
        <dbReference type="ARBA" id="ARBA00000923"/>
    </source>
</evidence>
<comment type="catalytic activity">
    <reaction evidence="10">
        <text>12-octadecanoyloxy-octadecanoate + H2O = 12-hydroxyoctadecanoate + octadecanoate + H(+)</text>
        <dbReference type="Rhea" id="RHEA:52080"/>
        <dbReference type="ChEBI" id="CHEBI:15377"/>
        <dbReference type="ChEBI" id="CHEBI:15378"/>
        <dbReference type="ChEBI" id="CHEBI:25629"/>
        <dbReference type="ChEBI" id="CHEBI:84201"/>
        <dbReference type="ChEBI" id="CHEBI:136330"/>
    </reaction>
    <physiologicalReaction direction="left-to-right" evidence="10">
        <dbReference type="Rhea" id="RHEA:52081"/>
    </physiologicalReaction>
</comment>
<evidence type="ECO:0000256" key="15">
    <source>
        <dbReference type="ARBA" id="ARBA00049322"/>
    </source>
</evidence>
<dbReference type="Proteomes" id="UP001153954">
    <property type="component" value="Unassembled WGS sequence"/>
</dbReference>
<comment type="catalytic activity">
    <reaction evidence="13">
        <text>9-octadecanoyloxy-octadecanoate + H2O = 9-hydroxy-octadecanoate + octadecanoate + H(+)</text>
        <dbReference type="Rhea" id="RHEA:52096"/>
        <dbReference type="ChEBI" id="CHEBI:15377"/>
        <dbReference type="ChEBI" id="CHEBI:15378"/>
        <dbReference type="ChEBI" id="CHEBI:25629"/>
        <dbReference type="ChEBI" id="CHEBI:136286"/>
        <dbReference type="ChEBI" id="CHEBI:136373"/>
    </reaction>
    <physiologicalReaction direction="left-to-right" evidence="13">
        <dbReference type="Rhea" id="RHEA:52097"/>
    </physiologicalReaction>
</comment>
<evidence type="ECO:0000256" key="12">
    <source>
        <dbReference type="ARBA" id="ARBA00048800"/>
    </source>
</evidence>
<accession>A0AAU9V495</accession>
<reference evidence="18" key="1">
    <citation type="submission" date="2022-03" db="EMBL/GenBank/DDBJ databases">
        <authorList>
            <person name="Tunstrom K."/>
        </authorList>
    </citation>
    <scope>NUCLEOTIDE SEQUENCE</scope>
</reference>
<gene>
    <name evidence="18" type="ORF">EEDITHA_LOCUS19324</name>
</gene>
<comment type="catalytic activity">
    <reaction evidence="16">
        <text>12-(9Z-hexadecenoyloxy)-octadecanoate + H2O = 12-hydroxyoctadecanoate + (9Z)-hexadecenoate + H(+)</text>
        <dbReference type="Rhea" id="RHEA:52072"/>
        <dbReference type="ChEBI" id="CHEBI:15377"/>
        <dbReference type="ChEBI" id="CHEBI:15378"/>
        <dbReference type="ChEBI" id="CHEBI:32372"/>
        <dbReference type="ChEBI" id="CHEBI:84201"/>
        <dbReference type="ChEBI" id="CHEBI:136312"/>
    </reaction>
    <physiologicalReaction direction="left-to-right" evidence="16">
        <dbReference type="Rhea" id="RHEA:52073"/>
    </physiologicalReaction>
</comment>
<evidence type="ECO:0000256" key="17">
    <source>
        <dbReference type="SAM" id="Phobius"/>
    </source>
</evidence>
<evidence type="ECO:0000256" key="16">
    <source>
        <dbReference type="ARBA" id="ARBA00049428"/>
    </source>
</evidence>
<organism evidence="18 19">
    <name type="scientific">Euphydryas editha</name>
    <name type="common">Edith's checkerspot</name>
    <dbReference type="NCBI Taxonomy" id="104508"/>
    <lineage>
        <taxon>Eukaryota</taxon>
        <taxon>Metazoa</taxon>
        <taxon>Ecdysozoa</taxon>
        <taxon>Arthropoda</taxon>
        <taxon>Hexapoda</taxon>
        <taxon>Insecta</taxon>
        <taxon>Pterygota</taxon>
        <taxon>Neoptera</taxon>
        <taxon>Endopterygota</taxon>
        <taxon>Lepidoptera</taxon>
        <taxon>Glossata</taxon>
        <taxon>Ditrysia</taxon>
        <taxon>Papilionoidea</taxon>
        <taxon>Nymphalidae</taxon>
        <taxon>Nymphalinae</taxon>
        <taxon>Euphydryas</taxon>
    </lineage>
</organism>
<comment type="catalytic activity">
    <reaction evidence="14">
        <text>13-(9Z-octadecenoyloxy)-octadecanoate + H2O = 13-hydroxy-octadecanoate + (9Z)-octadecenoate + H(+)</text>
        <dbReference type="Rhea" id="RHEA:52064"/>
        <dbReference type="ChEBI" id="CHEBI:15377"/>
        <dbReference type="ChEBI" id="CHEBI:15378"/>
        <dbReference type="ChEBI" id="CHEBI:30823"/>
        <dbReference type="ChEBI" id="CHEBI:136303"/>
        <dbReference type="ChEBI" id="CHEBI:136304"/>
    </reaction>
    <physiologicalReaction direction="left-to-right" evidence="14">
        <dbReference type="Rhea" id="RHEA:52065"/>
    </physiologicalReaction>
</comment>
<dbReference type="PANTHER" id="PTHR10989:SF16">
    <property type="entry name" value="AT02829P-RELATED"/>
    <property type="match status" value="1"/>
</dbReference>
<dbReference type="PANTHER" id="PTHR10989">
    <property type="entry name" value="ANDROGEN-INDUCED PROTEIN 1-RELATED"/>
    <property type="match status" value="1"/>
</dbReference>
<comment type="catalytic activity">
    <reaction evidence="7">
        <text>12-hexadecanoyloxy-octadecanoate + H2O = 12-hydroxyoctadecanoate + hexadecanoate + H(+)</text>
        <dbReference type="Rhea" id="RHEA:52056"/>
        <dbReference type="ChEBI" id="CHEBI:7896"/>
        <dbReference type="ChEBI" id="CHEBI:15377"/>
        <dbReference type="ChEBI" id="CHEBI:15378"/>
        <dbReference type="ChEBI" id="CHEBI:83677"/>
        <dbReference type="ChEBI" id="CHEBI:84201"/>
    </reaction>
    <physiologicalReaction direction="left-to-right" evidence="7">
        <dbReference type="Rhea" id="RHEA:52057"/>
    </physiologicalReaction>
</comment>
<evidence type="ECO:0000313" key="18">
    <source>
        <dbReference type="EMBL" id="CAH2105006.1"/>
    </source>
</evidence>
<dbReference type="Pfam" id="PF04750">
    <property type="entry name" value="Far-17a_AIG1"/>
    <property type="match status" value="1"/>
</dbReference>
<comment type="caution">
    <text evidence="18">The sequence shown here is derived from an EMBL/GenBank/DDBJ whole genome shotgun (WGS) entry which is preliminary data.</text>
</comment>
<keyword evidence="5 17" id="KW-1133">Transmembrane helix</keyword>
<dbReference type="AlphaFoldDB" id="A0AAU9V495"/>
<feature type="transmembrane region" description="Helical" evidence="17">
    <location>
        <begin position="87"/>
        <end position="108"/>
    </location>
</feature>
<dbReference type="EMBL" id="CAKOGL010000027">
    <property type="protein sequence ID" value="CAH2105006.1"/>
    <property type="molecule type" value="Genomic_DNA"/>
</dbReference>
<evidence type="ECO:0000256" key="3">
    <source>
        <dbReference type="ARBA" id="ARBA00009300"/>
    </source>
</evidence>
<keyword evidence="19" id="KW-1185">Reference proteome</keyword>
<comment type="catalytic activity">
    <reaction evidence="15">
        <text>13-(9Z-hexadecenoyloxy)-octadecanoate + H2O = 13-hydroxy-octadecanoate + (9Z)-hexadecenoate + H(+)</text>
        <dbReference type="Rhea" id="RHEA:52076"/>
        <dbReference type="ChEBI" id="CHEBI:15377"/>
        <dbReference type="ChEBI" id="CHEBI:15378"/>
        <dbReference type="ChEBI" id="CHEBI:32372"/>
        <dbReference type="ChEBI" id="CHEBI:136304"/>
        <dbReference type="ChEBI" id="CHEBI:136315"/>
    </reaction>
    <physiologicalReaction direction="left-to-right" evidence="15">
        <dbReference type="Rhea" id="RHEA:52077"/>
    </physiologicalReaction>
</comment>
<comment type="catalytic activity">
    <reaction evidence="1">
        <text>9-(9Z-hexadecenoyloxy)-octadecanoate + H2O = (9Z)-hexadecenoate + 9-hydroxy-octadecanoate + H(+)</text>
        <dbReference type="Rhea" id="RHEA:52068"/>
        <dbReference type="ChEBI" id="CHEBI:15377"/>
        <dbReference type="ChEBI" id="CHEBI:15378"/>
        <dbReference type="ChEBI" id="CHEBI:32372"/>
        <dbReference type="ChEBI" id="CHEBI:136286"/>
        <dbReference type="ChEBI" id="CHEBI:136309"/>
    </reaction>
    <physiologicalReaction direction="left-to-right" evidence="1">
        <dbReference type="Rhea" id="RHEA:52069"/>
    </physiologicalReaction>
</comment>
<dbReference type="GO" id="GO:0016020">
    <property type="term" value="C:membrane"/>
    <property type="evidence" value="ECO:0007669"/>
    <property type="project" value="InterPro"/>
</dbReference>
<proteinExistence type="inferred from homology"/>
<evidence type="ECO:0000256" key="4">
    <source>
        <dbReference type="ARBA" id="ARBA00022692"/>
    </source>
</evidence>
<comment type="catalytic activity">
    <reaction evidence="11">
        <text>12-(9Z-octadecenoyloxy)-octadecanoate + H2O = 12-hydroxyoctadecanoate + (9Z)-octadecenoate + H(+)</text>
        <dbReference type="Rhea" id="RHEA:52060"/>
        <dbReference type="ChEBI" id="CHEBI:15377"/>
        <dbReference type="ChEBI" id="CHEBI:15378"/>
        <dbReference type="ChEBI" id="CHEBI:30823"/>
        <dbReference type="ChEBI" id="CHEBI:84201"/>
        <dbReference type="ChEBI" id="CHEBI:136302"/>
    </reaction>
    <physiologicalReaction direction="left-to-right" evidence="11">
        <dbReference type="Rhea" id="RHEA:52061"/>
    </physiologicalReaction>
</comment>
<dbReference type="InterPro" id="IPR006838">
    <property type="entry name" value="ADTRP_AIG1"/>
</dbReference>
<comment type="catalytic activity">
    <reaction evidence="9">
        <text>9-hexadecanoyloxy-octadecanoate + H2O = 9-hydroxy-octadecanoate + hexadecanoate + H(+)</text>
        <dbReference type="Rhea" id="RHEA:52052"/>
        <dbReference type="ChEBI" id="CHEBI:7896"/>
        <dbReference type="ChEBI" id="CHEBI:15377"/>
        <dbReference type="ChEBI" id="CHEBI:15378"/>
        <dbReference type="ChEBI" id="CHEBI:83670"/>
        <dbReference type="ChEBI" id="CHEBI:136286"/>
    </reaction>
    <physiologicalReaction direction="left-to-right" evidence="9">
        <dbReference type="Rhea" id="RHEA:52053"/>
    </physiologicalReaction>
</comment>
<evidence type="ECO:0000256" key="2">
    <source>
        <dbReference type="ARBA" id="ARBA00004127"/>
    </source>
</evidence>
<comment type="catalytic activity">
    <reaction evidence="8">
        <text>13-octadecanoyloxy-octadecanoate + H2O = 13-hydroxy-octadecanoate + octadecanoate + H(+)</text>
        <dbReference type="Rhea" id="RHEA:52084"/>
        <dbReference type="ChEBI" id="CHEBI:15377"/>
        <dbReference type="ChEBI" id="CHEBI:15378"/>
        <dbReference type="ChEBI" id="CHEBI:25629"/>
        <dbReference type="ChEBI" id="CHEBI:136304"/>
        <dbReference type="ChEBI" id="CHEBI:136335"/>
    </reaction>
    <physiologicalReaction direction="left-to-right" evidence="8">
        <dbReference type="Rhea" id="RHEA:52085"/>
    </physiologicalReaction>
</comment>
<evidence type="ECO:0000313" key="19">
    <source>
        <dbReference type="Proteomes" id="UP001153954"/>
    </source>
</evidence>
<feature type="transmembrane region" description="Helical" evidence="17">
    <location>
        <begin position="5"/>
        <end position="25"/>
    </location>
</feature>
<comment type="subcellular location">
    <subcellularLocation>
        <location evidence="2">Endomembrane system</location>
        <topology evidence="2">Multi-pass membrane protein</topology>
    </subcellularLocation>
</comment>
<evidence type="ECO:0000256" key="5">
    <source>
        <dbReference type="ARBA" id="ARBA00022989"/>
    </source>
</evidence>
<comment type="catalytic activity">
    <reaction evidence="12">
        <text>9-(9Z-octadecenoyloxy)-octadecanoate + H2O = 9-hydroxy-octadecanoate + (9Z)-octadecenoate + H(+)</text>
        <dbReference type="Rhea" id="RHEA:52048"/>
        <dbReference type="ChEBI" id="CHEBI:15377"/>
        <dbReference type="ChEBI" id="CHEBI:15378"/>
        <dbReference type="ChEBI" id="CHEBI:30823"/>
        <dbReference type="ChEBI" id="CHEBI:136282"/>
        <dbReference type="ChEBI" id="CHEBI:136286"/>
    </reaction>
    <physiologicalReaction direction="left-to-right" evidence="12">
        <dbReference type="Rhea" id="RHEA:52049"/>
    </physiologicalReaction>
</comment>
<evidence type="ECO:0000256" key="8">
    <source>
        <dbReference type="ARBA" id="ARBA00047427"/>
    </source>
</evidence>
<evidence type="ECO:0000256" key="10">
    <source>
        <dbReference type="ARBA" id="ARBA00048680"/>
    </source>
</evidence>
<sequence>MLRPLFHLTVVAINSFVLWYDQTYIKLPMPAKGMENLPLKSRSMFLTFWCLMLQTVYHFVALLNDLFGTNTRMPKKAPIIRRIKDTLFTLAFVAAIYVSLAFWSIYFIDKELIFPDHIEKLYHPSINHVMHTTVAVFIIIDMLMTHINYPSRKIGFTVTMTFFISYIIWFFYIYAKTGAWVYPVFDPLNWPLRIIFVSISLTLGAIFYFAGEKLNYVINSNNKDTRGKGAKNGIANEKKKT</sequence>
<dbReference type="GO" id="GO:0012505">
    <property type="term" value="C:endomembrane system"/>
    <property type="evidence" value="ECO:0007669"/>
    <property type="project" value="UniProtKB-SubCell"/>
</dbReference>
<evidence type="ECO:0000256" key="7">
    <source>
        <dbReference type="ARBA" id="ARBA00047368"/>
    </source>
</evidence>
<evidence type="ECO:0008006" key="20">
    <source>
        <dbReference type="Google" id="ProtNLM"/>
    </source>
</evidence>
<feature type="transmembrane region" description="Helical" evidence="17">
    <location>
        <begin position="128"/>
        <end position="147"/>
    </location>
</feature>
<feature type="transmembrane region" description="Helical" evidence="17">
    <location>
        <begin position="154"/>
        <end position="175"/>
    </location>
</feature>
<protein>
    <recommendedName>
        <fullName evidence="20">Androgen-induced gene 1 protein-like</fullName>
    </recommendedName>
</protein>
<comment type="similarity">
    <text evidence="3">Belongs to the AIG1 family.</text>
</comment>
<evidence type="ECO:0000256" key="13">
    <source>
        <dbReference type="ARBA" id="ARBA00049221"/>
    </source>
</evidence>
<evidence type="ECO:0000256" key="11">
    <source>
        <dbReference type="ARBA" id="ARBA00048701"/>
    </source>
</evidence>
<evidence type="ECO:0000256" key="14">
    <source>
        <dbReference type="ARBA" id="ARBA00049296"/>
    </source>
</evidence>
<evidence type="ECO:0000256" key="9">
    <source>
        <dbReference type="ARBA" id="ARBA00047863"/>
    </source>
</evidence>
<feature type="transmembrane region" description="Helical" evidence="17">
    <location>
        <begin position="45"/>
        <end position="67"/>
    </location>
</feature>
<feature type="transmembrane region" description="Helical" evidence="17">
    <location>
        <begin position="190"/>
        <end position="210"/>
    </location>
</feature>
<keyword evidence="4 17" id="KW-0812">Transmembrane</keyword>
<evidence type="ECO:0000256" key="6">
    <source>
        <dbReference type="ARBA" id="ARBA00023136"/>
    </source>
</evidence>
<keyword evidence="6 17" id="KW-0472">Membrane</keyword>
<name>A0AAU9V495_EUPED</name>